<keyword evidence="5" id="KW-0812">Transmembrane</keyword>
<dbReference type="InterPro" id="IPR036034">
    <property type="entry name" value="PDZ_sf"/>
</dbReference>
<evidence type="ECO:0000256" key="4">
    <source>
        <dbReference type="SAM" id="MobiDB-lite"/>
    </source>
</evidence>
<organism evidence="7 8">
    <name type="scientific">Pseudobutyrivibrio ruminis</name>
    <dbReference type="NCBI Taxonomy" id="46206"/>
    <lineage>
        <taxon>Bacteria</taxon>
        <taxon>Bacillati</taxon>
        <taxon>Bacillota</taxon>
        <taxon>Clostridia</taxon>
        <taxon>Lachnospirales</taxon>
        <taxon>Lachnospiraceae</taxon>
        <taxon>Pseudobutyrivibrio</taxon>
    </lineage>
</organism>
<dbReference type="GO" id="GO:0004252">
    <property type="term" value="F:serine-type endopeptidase activity"/>
    <property type="evidence" value="ECO:0007669"/>
    <property type="project" value="InterPro"/>
</dbReference>
<feature type="compositionally biased region" description="Low complexity" evidence="4">
    <location>
        <begin position="1"/>
        <end position="42"/>
    </location>
</feature>
<feature type="region of interest" description="Disordered" evidence="4">
    <location>
        <begin position="1"/>
        <end position="44"/>
    </location>
</feature>
<evidence type="ECO:0000256" key="3">
    <source>
        <dbReference type="ARBA" id="ARBA00022801"/>
    </source>
</evidence>
<proteinExistence type="inferred from homology"/>
<feature type="transmembrane region" description="Helical" evidence="5">
    <location>
        <begin position="75"/>
        <end position="97"/>
    </location>
</feature>
<dbReference type="InterPro" id="IPR001940">
    <property type="entry name" value="Peptidase_S1C"/>
</dbReference>
<dbReference type="Pfam" id="PF13365">
    <property type="entry name" value="Trypsin_2"/>
    <property type="match status" value="1"/>
</dbReference>
<gene>
    <name evidence="7" type="ORF">E7272_04120</name>
</gene>
<feature type="domain" description="PDZ" evidence="6">
    <location>
        <begin position="369"/>
        <end position="455"/>
    </location>
</feature>
<evidence type="ECO:0000256" key="1">
    <source>
        <dbReference type="ARBA" id="ARBA00010541"/>
    </source>
</evidence>
<evidence type="ECO:0000313" key="8">
    <source>
        <dbReference type="Proteomes" id="UP000766246"/>
    </source>
</evidence>
<dbReference type="PANTHER" id="PTHR22939:SF129">
    <property type="entry name" value="SERINE PROTEASE HTRA2, MITOCHONDRIAL"/>
    <property type="match status" value="1"/>
</dbReference>
<keyword evidence="5" id="KW-0472">Membrane</keyword>
<dbReference type="SMART" id="SM00228">
    <property type="entry name" value="PDZ"/>
    <property type="match status" value="1"/>
</dbReference>
<dbReference type="InterPro" id="IPR001478">
    <property type="entry name" value="PDZ"/>
</dbReference>
<protein>
    <submittedName>
        <fullName evidence="7">Trypsin-like serine protease</fullName>
    </submittedName>
</protein>
<reference evidence="7" key="1">
    <citation type="submission" date="2019-04" db="EMBL/GenBank/DDBJ databases">
        <title>Evolution of Biomass-Degrading Anaerobic Consortia Revealed by Metagenomics.</title>
        <authorList>
            <person name="Peng X."/>
        </authorList>
    </citation>
    <scope>NUCLEOTIDE SEQUENCE</scope>
    <source>
        <strain evidence="7">SIG311</strain>
    </source>
</reference>
<dbReference type="Gene3D" id="2.40.10.10">
    <property type="entry name" value="Trypsin-like serine proteases"/>
    <property type="match status" value="2"/>
</dbReference>
<dbReference type="PROSITE" id="PS50106">
    <property type="entry name" value="PDZ"/>
    <property type="match status" value="1"/>
</dbReference>
<dbReference type="InterPro" id="IPR009003">
    <property type="entry name" value="Peptidase_S1_PA"/>
</dbReference>
<keyword evidence="2 7" id="KW-0645">Protease</keyword>
<keyword evidence="5" id="KW-1133">Transmembrane helix</keyword>
<evidence type="ECO:0000256" key="2">
    <source>
        <dbReference type="ARBA" id="ARBA00022670"/>
    </source>
</evidence>
<dbReference type="InterPro" id="IPR043504">
    <property type="entry name" value="Peptidase_S1_PA_chymotrypsin"/>
</dbReference>
<sequence>MSDFYSNNTNNDTNNTGDTGSYTSESTNTSQTSSSTTNGSYSYKKDEINQGESYYQWSPYDDGRRNKKAKKSSGFGAKLGRTAAIALVFGLVAGLAFQSVVTVSNKFLKEDTPQVAQTQQASSSSDSGKISSAATATTTSSTVSTDVSSIVENVLPAIVQVTNAGLKEYMTFFGAVQQPTTSAGSGIIVSQDEDNIYIATNNHVVSGAETLTITFNDGEAVEGTIKGTDSSCDLAVVAVAIKDIKEDTLSEIKVATLGDSDSTVVGEAAIVIGNAMGYGTSVTNGIISAKDREVSITDDDGNVVTNSLLQTNAAVNPGNSGGALLNAKGEVIGIVSAKLAEESVEGMGYAIPISYAWNIIQQMVDNDVVSELEASYLGIAGRDITSEMSEQYKIPVGVYVAQVVEGSGAEKAGIETEDVITSFNGRKVTSVNTLNNIMKYLPAGSTVEVKVAKANKDYEEETIKVTLTHKIESVQ</sequence>
<evidence type="ECO:0000259" key="6">
    <source>
        <dbReference type="PROSITE" id="PS50106"/>
    </source>
</evidence>
<dbReference type="AlphaFoldDB" id="A0A927U8C3"/>
<dbReference type="Proteomes" id="UP000766246">
    <property type="component" value="Unassembled WGS sequence"/>
</dbReference>
<dbReference type="Gene3D" id="2.30.42.10">
    <property type="match status" value="1"/>
</dbReference>
<dbReference type="Pfam" id="PF13180">
    <property type="entry name" value="PDZ_2"/>
    <property type="match status" value="1"/>
</dbReference>
<dbReference type="PANTHER" id="PTHR22939">
    <property type="entry name" value="SERINE PROTEASE FAMILY S1C HTRA-RELATED"/>
    <property type="match status" value="1"/>
</dbReference>
<comment type="similarity">
    <text evidence="1">Belongs to the peptidase S1C family.</text>
</comment>
<dbReference type="EMBL" id="SVER01000008">
    <property type="protein sequence ID" value="MBE5919011.1"/>
    <property type="molecule type" value="Genomic_DNA"/>
</dbReference>
<dbReference type="GO" id="GO:0006508">
    <property type="term" value="P:proteolysis"/>
    <property type="evidence" value="ECO:0007669"/>
    <property type="project" value="UniProtKB-KW"/>
</dbReference>
<comment type="caution">
    <text evidence="7">The sequence shown here is derived from an EMBL/GenBank/DDBJ whole genome shotgun (WGS) entry which is preliminary data.</text>
</comment>
<name>A0A927U8C3_9FIRM</name>
<evidence type="ECO:0000313" key="7">
    <source>
        <dbReference type="EMBL" id="MBE5919011.1"/>
    </source>
</evidence>
<dbReference type="SUPFAM" id="SSF50156">
    <property type="entry name" value="PDZ domain-like"/>
    <property type="match status" value="1"/>
</dbReference>
<dbReference type="SUPFAM" id="SSF50494">
    <property type="entry name" value="Trypsin-like serine proteases"/>
    <property type="match status" value="1"/>
</dbReference>
<evidence type="ECO:0000256" key="5">
    <source>
        <dbReference type="SAM" id="Phobius"/>
    </source>
</evidence>
<accession>A0A927U8C3</accession>
<dbReference type="PRINTS" id="PR00834">
    <property type="entry name" value="PROTEASES2C"/>
</dbReference>
<keyword evidence="3" id="KW-0378">Hydrolase</keyword>
<feature type="region of interest" description="Disordered" evidence="4">
    <location>
        <begin position="54"/>
        <end position="73"/>
    </location>
</feature>